<dbReference type="PANTHER" id="PTHR30347">
    <property type="entry name" value="POTASSIUM CHANNEL RELATED"/>
    <property type="match status" value="1"/>
</dbReference>
<evidence type="ECO:0000259" key="5">
    <source>
        <dbReference type="Pfam" id="PF13358"/>
    </source>
</evidence>
<evidence type="ECO:0000313" key="7">
    <source>
        <dbReference type="Proteomes" id="UP000000328"/>
    </source>
</evidence>
<dbReference type="OrthoDB" id="2375382at2"/>
<dbReference type="AlphaFoldDB" id="A0A0H3CVT3"/>
<dbReference type="Pfam" id="PF13358">
    <property type="entry name" value="DDE_3"/>
    <property type="match status" value="1"/>
</dbReference>
<dbReference type="GO" id="GO:0016829">
    <property type="term" value="F:lyase activity"/>
    <property type="evidence" value="ECO:0007669"/>
    <property type="project" value="UniProtKB-KW"/>
</dbReference>
<evidence type="ECO:0000259" key="4">
    <source>
        <dbReference type="Pfam" id="PF05426"/>
    </source>
</evidence>
<dbReference type="InterPro" id="IPR047655">
    <property type="entry name" value="Transpos_IS630-like"/>
</dbReference>
<dbReference type="PANTHER" id="PTHR30347:SF1">
    <property type="entry name" value="MECHANOSENSITIVE CHANNEL MSCK"/>
    <property type="match status" value="1"/>
</dbReference>
<dbReference type="HOGENOM" id="CLU_041125_0_0_11"/>
<name>A0A0H3CVT3_AMYMU</name>
<keyword evidence="2" id="KW-0456">Lyase</keyword>
<evidence type="ECO:0000313" key="6">
    <source>
        <dbReference type="EMBL" id="ADJ42155.1"/>
    </source>
</evidence>
<protein>
    <submittedName>
        <fullName evidence="6">Transposase</fullName>
    </submittedName>
</protein>
<dbReference type="InterPro" id="IPR012337">
    <property type="entry name" value="RNaseH-like_sf"/>
</dbReference>
<dbReference type="InterPro" id="IPR008929">
    <property type="entry name" value="Chondroitin_lyas"/>
</dbReference>
<evidence type="ECO:0000256" key="3">
    <source>
        <dbReference type="SAM" id="MobiDB-lite"/>
    </source>
</evidence>
<feature type="region of interest" description="Disordered" evidence="3">
    <location>
        <begin position="454"/>
        <end position="474"/>
    </location>
</feature>
<accession>A0A0H3CVT3</accession>
<keyword evidence="1" id="KW-0732">Signal</keyword>
<dbReference type="SUPFAM" id="SSF53098">
    <property type="entry name" value="Ribonuclease H-like"/>
    <property type="match status" value="1"/>
</dbReference>
<dbReference type="InterPro" id="IPR038717">
    <property type="entry name" value="Tc1-like_DDE_dom"/>
</dbReference>
<gene>
    <name evidence="6" type="ordered locus">AMED_0332</name>
</gene>
<dbReference type="Proteomes" id="UP000000328">
    <property type="component" value="Chromosome"/>
</dbReference>
<dbReference type="SUPFAM" id="SSF48230">
    <property type="entry name" value="Chondroitin AC/alginate lyase"/>
    <property type="match status" value="1"/>
</dbReference>
<dbReference type="InterPro" id="IPR052702">
    <property type="entry name" value="MscS-like_channel"/>
</dbReference>
<feature type="domain" description="Alginate lyase" evidence="4">
    <location>
        <begin position="356"/>
        <end position="416"/>
    </location>
</feature>
<dbReference type="PATRIC" id="fig|749927.5.peg.342"/>
<dbReference type="InterPro" id="IPR008397">
    <property type="entry name" value="Alginate_lyase_dom"/>
</dbReference>
<dbReference type="EMBL" id="CP002000">
    <property type="protein sequence ID" value="ADJ42155.1"/>
    <property type="molecule type" value="Genomic_DNA"/>
</dbReference>
<dbReference type="eggNOG" id="COG3335">
    <property type="taxonomic scope" value="Bacteria"/>
</dbReference>
<dbReference type="SUPFAM" id="SSF46689">
    <property type="entry name" value="Homeodomain-like"/>
    <property type="match status" value="1"/>
</dbReference>
<evidence type="ECO:0000256" key="2">
    <source>
        <dbReference type="ARBA" id="ARBA00023239"/>
    </source>
</evidence>
<dbReference type="Pfam" id="PF13565">
    <property type="entry name" value="HTH_32"/>
    <property type="match status" value="1"/>
</dbReference>
<dbReference type="Pfam" id="PF05426">
    <property type="entry name" value="Alginate_lyase"/>
    <property type="match status" value="1"/>
</dbReference>
<dbReference type="eggNOG" id="COG3415">
    <property type="taxonomic scope" value="Bacteria"/>
</dbReference>
<dbReference type="NCBIfam" id="NF033545">
    <property type="entry name" value="transpos_IS630"/>
    <property type="match status" value="1"/>
</dbReference>
<proteinExistence type="predicted"/>
<dbReference type="GO" id="GO:0042597">
    <property type="term" value="C:periplasmic space"/>
    <property type="evidence" value="ECO:0007669"/>
    <property type="project" value="InterPro"/>
</dbReference>
<feature type="domain" description="Tc1-like transposase DDE" evidence="5">
    <location>
        <begin position="176"/>
        <end position="319"/>
    </location>
</feature>
<dbReference type="InterPro" id="IPR009057">
    <property type="entry name" value="Homeodomain-like_sf"/>
</dbReference>
<sequence length="474" mass="53168">MMAGRGRSKVELVLSEDERATLLRWERRAKSAQALALRCRIVLACAEGLSNMEVAERLGINRMTVGKWRSRFVAQRVDGLVDEDRPGRPPSITLEKVEDVIVATLEQTPRNATHWSRASMAQRSGLSKSTIGRIWQDFGLKPHLADTFKLSTDPLFVDKVVDVVGLYHHPPERAVVLCTDEKSQVQALDRSQPVLPMMPGMPERRSHDYVRHGITTLFAAFNTADGTVISELHRRHRAAEFKKFLTTIDKTVPAGLDIHLICDNYGTHKTPAIKAWLAKHPRVHMHFTPTGSSWINQVERWFAFLTDQLIRRGVHRSVAALEKDIREWIKDWNEDPRPFVWRKTAEEIIDSLARYCQRISGAGHYSAFNLVALTRLAQIGKHVGVDLWHYTAPSGATLFGAVDFLIPGATQGQSAWPYPELDFRPYAALDVLHAAADAGDRAARTALPRVPVEPGGDLYPVRPAPEQLDDISTS</sequence>
<reference evidence="6 7" key="1">
    <citation type="journal article" date="2010" name="Cell Res.">
        <title>Complete genome sequence of the rifamycin SV-producing Amycolatopsis mediterranei U32 revealed its genetic characteristics in phylogeny and metabolism.</title>
        <authorList>
            <person name="Zhao W."/>
            <person name="Zhong Y."/>
            <person name="Yuan H."/>
            <person name="Wang J."/>
            <person name="Zheng H."/>
            <person name="Wang Y."/>
            <person name="Cen X."/>
            <person name="Xu F."/>
            <person name="Bai J."/>
            <person name="Han X."/>
            <person name="Lu G."/>
            <person name="Zhu Y."/>
            <person name="Shao Z."/>
            <person name="Yan H."/>
            <person name="Li C."/>
            <person name="Peng N."/>
            <person name="Zhang Z."/>
            <person name="Zhang Y."/>
            <person name="Lin W."/>
            <person name="Fan Y."/>
            <person name="Qin Z."/>
            <person name="Hu Y."/>
            <person name="Zhu B."/>
            <person name="Wang S."/>
            <person name="Ding X."/>
            <person name="Zhao G.P."/>
        </authorList>
    </citation>
    <scope>NUCLEOTIDE SEQUENCE [LARGE SCALE GENOMIC DNA]</scope>
    <source>
        <strain evidence="7">U-32</strain>
    </source>
</reference>
<organism evidence="6 7">
    <name type="scientific">Amycolatopsis mediterranei (strain U-32)</name>
    <dbReference type="NCBI Taxonomy" id="749927"/>
    <lineage>
        <taxon>Bacteria</taxon>
        <taxon>Bacillati</taxon>
        <taxon>Actinomycetota</taxon>
        <taxon>Actinomycetes</taxon>
        <taxon>Pseudonocardiales</taxon>
        <taxon>Pseudonocardiaceae</taxon>
        <taxon>Amycolatopsis</taxon>
    </lineage>
</organism>
<evidence type="ECO:0000256" key="1">
    <source>
        <dbReference type="ARBA" id="ARBA00022729"/>
    </source>
</evidence>
<dbReference type="KEGG" id="amd:AMED_0332"/>
<dbReference type="Gene3D" id="1.50.10.100">
    <property type="entry name" value="Chondroitin AC/alginate lyase"/>
    <property type="match status" value="1"/>
</dbReference>